<proteinExistence type="predicted"/>
<sequence length="288" mass="34917">MSKHVDLTGNYFEHLGPYDCFFNALVYWMEYHNICTDELYTFNLDISYHPPTGIFSGSVEPHIFFIFLQKFLYIETNVYYLQELNEIPLNELFILESNSYFFPNELDYYQKVDHTKYVICKRVGSNKLLMWDPYDNETIISFLSDLYNRDKFKINGFYLSRMKCEKNTSMIIPYLLNKDYMKEYIIVFNHAKKKILYMKENNFNKLLLKNYYIFRKFYGCFRGIFMARERHFRSRTTPENGVEILTGWNRVQKDMTKFGLQFEGSDNELMISLEYVFDKEIKYLDSYK</sequence>
<gene>
    <name evidence="1" type="ORF">Ppb6_01126</name>
</gene>
<reference evidence="1 2" key="1">
    <citation type="submission" date="2015-12" db="EMBL/GenBank/DDBJ databases">
        <title>Genome comparisons provide insights into the role of secondary metabolites in the pathogenic phase of the Photorhabdus life cycle.</title>
        <authorList>
            <person name="Tobias N.J."/>
            <person name="Mishra B."/>
            <person name="Gupta D.K."/>
            <person name="Thines M."/>
            <person name="Stinear T.P."/>
            <person name="Bode H.B."/>
        </authorList>
    </citation>
    <scope>NUCLEOTIDE SEQUENCE [LARGE SCALE GENOMIC DNA]</scope>
    <source>
        <strain evidence="1 2">PB68.1</strain>
    </source>
</reference>
<evidence type="ECO:0000313" key="2">
    <source>
        <dbReference type="Proteomes" id="UP000093476"/>
    </source>
</evidence>
<organism evidence="1 2">
    <name type="scientific">Photorhabdus australis subsp. thailandensis</name>
    <dbReference type="NCBI Taxonomy" id="2805096"/>
    <lineage>
        <taxon>Bacteria</taxon>
        <taxon>Pseudomonadati</taxon>
        <taxon>Pseudomonadota</taxon>
        <taxon>Gammaproteobacteria</taxon>
        <taxon>Enterobacterales</taxon>
        <taxon>Morganellaceae</taxon>
        <taxon>Photorhabdus</taxon>
    </lineage>
</organism>
<dbReference type="AlphaFoldDB" id="A0A1C0U6K4"/>
<keyword evidence="2" id="KW-1185">Reference proteome</keyword>
<accession>A0A1C0U6K4</accession>
<dbReference type="STRING" id="286156.Ppb6_01126"/>
<evidence type="ECO:0000313" key="1">
    <source>
        <dbReference type="EMBL" id="OCQ53506.1"/>
    </source>
</evidence>
<comment type="caution">
    <text evidence="1">The sequence shown here is derived from an EMBL/GenBank/DDBJ whole genome shotgun (WGS) entry which is preliminary data.</text>
</comment>
<dbReference type="Proteomes" id="UP000093476">
    <property type="component" value="Unassembled WGS sequence"/>
</dbReference>
<dbReference type="EMBL" id="LOMY01000036">
    <property type="protein sequence ID" value="OCQ53506.1"/>
    <property type="molecule type" value="Genomic_DNA"/>
</dbReference>
<dbReference type="RefSeq" id="WP_065822460.1">
    <property type="nucleotide sequence ID" value="NZ_CAWMQZ010000036.1"/>
</dbReference>
<name>A0A1C0U6K4_9GAMM</name>
<protein>
    <submittedName>
        <fullName evidence="1">Uncharacterized protein</fullName>
    </submittedName>
</protein>